<accession>R7QMZ9</accession>
<dbReference type="Pfam" id="PF04560">
    <property type="entry name" value="RNA_pol_Rpb2_7"/>
    <property type="match status" value="1"/>
</dbReference>
<dbReference type="EMBL" id="HG001967">
    <property type="protein sequence ID" value="CDF38760.1"/>
    <property type="molecule type" value="Genomic_DNA"/>
</dbReference>
<dbReference type="Pfam" id="PF04566">
    <property type="entry name" value="RNA_pol_Rpb2_4"/>
    <property type="match status" value="1"/>
</dbReference>
<dbReference type="Pfam" id="PF00562">
    <property type="entry name" value="RNA_pol_Rpb2_6"/>
    <property type="match status" value="1"/>
</dbReference>
<feature type="domain" description="RNA polymerase Rpb2" evidence="19">
    <location>
        <begin position="650"/>
        <end position="681"/>
    </location>
</feature>
<dbReference type="Gene3D" id="3.90.1800.10">
    <property type="entry name" value="RNA polymerase alpha subunit dimerisation domain"/>
    <property type="match status" value="1"/>
</dbReference>
<dbReference type="GO" id="GO:0006383">
    <property type="term" value="P:transcription by RNA polymerase III"/>
    <property type="evidence" value="ECO:0007669"/>
    <property type="project" value="UniProtKB-ARBA"/>
</dbReference>
<gene>
    <name evidence="20" type="ORF">CHC_T00008967001</name>
</gene>
<evidence type="ECO:0000256" key="6">
    <source>
        <dbReference type="ARBA" id="ARBA00022723"/>
    </source>
</evidence>
<dbReference type="InterPro" id="IPR007645">
    <property type="entry name" value="RNA_pol_Rpb2_3"/>
</dbReference>
<dbReference type="Gene3D" id="2.40.50.150">
    <property type="match status" value="1"/>
</dbReference>
<evidence type="ECO:0000259" key="13">
    <source>
        <dbReference type="Pfam" id="PF00562"/>
    </source>
</evidence>
<dbReference type="Pfam" id="PF04565">
    <property type="entry name" value="RNA_pol_Rpb2_3"/>
    <property type="match status" value="1"/>
</dbReference>
<evidence type="ECO:0000256" key="8">
    <source>
        <dbReference type="ARBA" id="ARBA00023163"/>
    </source>
</evidence>
<dbReference type="Gene3D" id="3.90.1070.20">
    <property type="match status" value="1"/>
</dbReference>
<dbReference type="FunFam" id="3.90.1100.10:FF:000021">
    <property type="entry name" value="DNA-directed RNA polymerase subunit beta"/>
    <property type="match status" value="1"/>
</dbReference>
<dbReference type="SUPFAM" id="SSF64484">
    <property type="entry name" value="beta and beta-prime subunits of DNA dependent RNA-polymerase"/>
    <property type="match status" value="1"/>
</dbReference>
<evidence type="ECO:0000256" key="2">
    <source>
        <dbReference type="ARBA" id="ARBA00006835"/>
    </source>
</evidence>
<comment type="function">
    <text evidence="12">DNA-dependent RNA polymerase catalyzes the transcription of DNA into RNA using the four ribonucleoside triphosphates as substrates.</text>
</comment>
<protein>
    <recommendedName>
        <fullName evidence="12">DNA-directed RNA polymerase subunit beta</fullName>
        <ecNumber evidence="12">2.7.7.6</ecNumber>
    </recommendedName>
</protein>
<feature type="domain" description="DNA-directed RNA polymerase subunit 2 hybrid-binding" evidence="13">
    <location>
        <begin position="698"/>
        <end position="1081"/>
    </location>
</feature>
<dbReference type="InterPro" id="IPR015712">
    <property type="entry name" value="DNA-dir_RNA_pol_su2"/>
</dbReference>
<dbReference type="InterPro" id="IPR007121">
    <property type="entry name" value="RNA_pol_bsu_CS"/>
</dbReference>
<dbReference type="Proteomes" id="UP000012073">
    <property type="component" value="Unassembled WGS sequence"/>
</dbReference>
<dbReference type="InterPro" id="IPR037033">
    <property type="entry name" value="DNA-dir_RNAP_su2_hyb_sf"/>
</dbReference>
<feature type="domain" description="RNA polymerase Rpb2" evidence="17">
    <location>
        <begin position="468"/>
        <end position="531"/>
    </location>
</feature>
<evidence type="ECO:0000256" key="12">
    <source>
        <dbReference type="RuleBase" id="RU363031"/>
    </source>
</evidence>
<dbReference type="Gene3D" id="2.40.270.10">
    <property type="entry name" value="DNA-directed RNA polymerase, subunit 2, domain 6"/>
    <property type="match status" value="1"/>
</dbReference>
<dbReference type="PANTHER" id="PTHR20856">
    <property type="entry name" value="DNA-DIRECTED RNA POLYMERASE I SUBUNIT 2"/>
    <property type="match status" value="1"/>
</dbReference>
<feature type="domain" description="RNA polymerase Rpb2" evidence="15">
    <location>
        <begin position="219"/>
        <end position="388"/>
    </location>
</feature>
<keyword evidence="21" id="KW-1185">Reference proteome</keyword>
<keyword evidence="7" id="KW-0862">Zinc</keyword>
<evidence type="ECO:0000313" key="20">
    <source>
        <dbReference type="EMBL" id="CDF38760.1"/>
    </source>
</evidence>
<evidence type="ECO:0000259" key="16">
    <source>
        <dbReference type="Pfam" id="PF04563"/>
    </source>
</evidence>
<dbReference type="InterPro" id="IPR014724">
    <property type="entry name" value="RNA_pol_RPB2_OB-fold"/>
</dbReference>
<feature type="domain" description="RNA polymerase beta subunit protrusion" evidence="16">
    <location>
        <begin position="70"/>
        <end position="422"/>
    </location>
</feature>
<evidence type="ECO:0000256" key="5">
    <source>
        <dbReference type="ARBA" id="ARBA00022695"/>
    </source>
</evidence>
<sequence length="1171" mass="131205">MVVKKEPEERVVPVHVKPTLSRPGFGHPEFPVSAPQFDPKQYTREQLLQPIKTAEEKWRLIPAFLQLRGIARQHIESFNYLINTEIRNIVRANEKIVSEVDPRWYLKYDAVRVGKPCQTDDMIRTDITPHECRLRDTTYSAPITVDIKHTRGDDIVLSRNLVIGKIPIMLRSGNCILSNKSDKELADVGECPLDPGGYFVVRGTEKVILIQEQLSKNRIIIENDQRGITANVQSSTHERKSRTTLIVKHGKIYLHHNTLEADVNIAIVLRAMGVETDQEIVQLIGTDPRYVDGMAPTLHECAQEGINTSTQALLFIGKKAKTFRGPAFGGRPGPRPSAGVILAHVPVKHFDFWDKCVFVAQMLRRILIAMDDPSTVDDKDYYGNKRLELAGQLLALLFEDLFKKFNTDLKRTIDTHITKSQNKAARDRSRKRLDFRTDTITQGLEFAISTGNWHVKRFKMERSGVTEVLSRLSFISALGMMTRITSQFEKTRKVSGPRALQPSQWGMLCPADTPEGEACGLVKNLALMTHVTTDDDPAPLERLLYDLGVQPTSILSGEEVNENDVVFLNGLILGVHSQPRKLTYRLREMRRKGFIGEYVSVFEQPEHKWVHIACDGGRVTRPLIIVDSVTGQPRIFDEHVSRLRKGLMVWRDLLEEGLIEYLDVSEENNTLIATYESDILPGKTTHIEIAPWTILGVCAGLIPYPHHNQSPRNTYQCAMGKQAIGAIAYNQHIRTDTLLYLLSYPQRPLVQTKTLELVGFERLPGGQNASLMVMSYSGYDIEDAIVLNKASLDRGFGRCIVIRKHSSGCRRYSNGSCDRIMPRMDEVGSKDNPGAVRRNERLSALDKDGIIAPGEKLEKGMIFVNKEVPQDTTLTGAAAAAAIIIGGPQEYRPQPLSFKGPSTVAADKVLLTSNDLDHVLVKVMLRETRRPELGDKFSSRHGQKGVCGLIVTQEDMPFSDKGIVPDLIMNPHGFPSRMTVGKMIEFIAGKAGVFEGKCRYGTAFDGDRLDECAESLVSAGYNYNGKDFVYSGMSGEPLRGYVFSGPIFYQKLKHMVKDKMHARARGPRALLTRQPTEGRSRDGGLRLGEMERDCLIGYGASMLLMERLMVSSDEFTVHACKECGLIGYKDWCQMCESGENVATLKIPYACKLLFQELQAMNVVPKLKLGPM</sequence>
<evidence type="ECO:0000256" key="9">
    <source>
        <dbReference type="ARBA" id="ARBA00023242"/>
    </source>
</evidence>
<dbReference type="InterPro" id="IPR007642">
    <property type="entry name" value="RNA_pol_Rpb2_2"/>
</dbReference>
<dbReference type="RefSeq" id="XP_005718665.1">
    <property type="nucleotide sequence ID" value="XM_005718608.1"/>
</dbReference>
<dbReference type="GO" id="GO:0046872">
    <property type="term" value="F:metal ion binding"/>
    <property type="evidence" value="ECO:0007669"/>
    <property type="project" value="UniProtKB-KW"/>
</dbReference>
<keyword evidence="4 12" id="KW-0808">Transferase</keyword>
<feature type="domain" description="RNA polymerase Rpb2" evidence="18">
    <location>
        <begin position="566"/>
        <end position="627"/>
    </location>
</feature>
<evidence type="ECO:0000259" key="18">
    <source>
        <dbReference type="Pfam" id="PF04566"/>
    </source>
</evidence>
<comment type="similarity">
    <text evidence="2 11">Belongs to the RNA polymerase beta chain family.</text>
</comment>
<comment type="subcellular location">
    <subcellularLocation>
        <location evidence="1">Nucleus</location>
    </subcellularLocation>
</comment>
<evidence type="ECO:0000313" key="21">
    <source>
        <dbReference type="Proteomes" id="UP000012073"/>
    </source>
</evidence>
<evidence type="ECO:0000256" key="7">
    <source>
        <dbReference type="ARBA" id="ARBA00022833"/>
    </source>
</evidence>
<keyword evidence="8 12" id="KW-0804">Transcription</keyword>
<dbReference type="FunFam" id="2.40.270.10:FF:000011">
    <property type="entry name" value="DNA-directed RNA polymerase subunit beta"/>
    <property type="match status" value="1"/>
</dbReference>
<feature type="non-terminal residue" evidence="20">
    <location>
        <position position="1171"/>
    </location>
</feature>
<dbReference type="OrthoDB" id="10248617at2759"/>
<dbReference type="InterPro" id="IPR007641">
    <property type="entry name" value="RNA_pol_Rpb2_7"/>
</dbReference>
<dbReference type="GO" id="GO:0003677">
    <property type="term" value="F:DNA binding"/>
    <property type="evidence" value="ECO:0007669"/>
    <property type="project" value="InterPro"/>
</dbReference>
<evidence type="ECO:0000259" key="14">
    <source>
        <dbReference type="Pfam" id="PF04560"/>
    </source>
</evidence>
<evidence type="ECO:0000259" key="19">
    <source>
        <dbReference type="Pfam" id="PF04567"/>
    </source>
</evidence>
<dbReference type="Pfam" id="PF04563">
    <property type="entry name" value="RNA_pol_Rpb2_1"/>
    <property type="match status" value="1"/>
</dbReference>
<dbReference type="Pfam" id="PF04567">
    <property type="entry name" value="RNA_pol_Rpb2_5"/>
    <property type="match status" value="1"/>
</dbReference>
<dbReference type="STRING" id="2769.R7QMZ9"/>
<dbReference type="Gramene" id="CDF38760">
    <property type="protein sequence ID" value="CDF38760"/>
    <property type="gene ID" value="CHC_T00008967001"/>
</dbReference>
<evidence type="ECO:0000256" key="1">
    <source>
        <dbReference type="ARBA" id="ARBA00004123"/>
    </source>
</evidence>
<dbReference type="OMA" id="LAYCSWC"/>
<dbReference type="GO" id="GO:0032549">
    <property type="term" value="F:ribonucleoside binding"/>
    <property type="evidence" value="ECO:0007669"/>
    <property type="project" value="InterPro"/>
</dbReference>
<name>R7QMZ9_CHOCR</name>
<dbReference type="Pfam" id="PF04561">
    <property type="entry name" value="RNA_pol_Rpb2_2"/>
    <property type="match status" value="1"/>
</dbReference>
<dbReference type="FunFam" id="3.90.1800.10:FF:000003">
    <property type="entry name" value="DNA-directed RNA polymerase subunit beta"/>
    <property type="match status" value="1"/>
</dbReference>
<proteinExistence type="inferred from homology"/>
<keyword evidence="5 12" id="KW-0548">Nucleotidyltransferase</keyword>
<reference evidence="21" key="1">
    <citation type="journal article" date="2013" name="Proc. Natl. Acad. Sci. U.S.A.">
        <title>Genome structure and metabolic features in the red seaweed Chondrus crispus shed light on evolution of the Archaeplastida.</title>
        <authorList>
            <person name="Collen J."/>
            <person name="Porcel B."/>
            <person name="Carre W."/>
            <person name="Ball S.G."/>
            <person name="Chaparro C."/>
            <person name="Tonon T."/>
            <person name="Barbeyron T."/>
            <person name="Michel G."/>
            <person name="Noel B."/>
            <person name="Valentin K."/>
            <person name="Elias M."/>
            <person name="Artiguenave F."/>
            <person name="Arun A."/>
            <person name="Aury J.M."/>
            <person name="Barbosa-Neto J.F."/>
            <person name="Bothwell J.H."/>
            <person name="Bouget F.Y."/>
            <person name="Brillet L."/>
            <person name="Cabello-Hurtado F."/>
            <person name="Capella-Gutierrez S."/>
            <person name="Charrier B."/>
            <person name="Cladiere L."/>
            <person name="Cock J.M."/>
            <person name="Coelho S.M."/>
            <person name="Colleoni C."/>
            <person name="Czjzek M."/>
            <person name="Da Silva C."/>
            <person name="Delage L."/>
            <person name="Denoeud F."/>
            <person name="Deschamps P."/>
            <person name="Dittami S.M."/>
            <person name="Gabaldon T."/>
            <person name="Gachon C.M."/>
            <person name="Groisillier A."/>
            <person name="Herve C."/>
            <person name="Jabbari K."/>
            <person name="Katinka M."/>
            <person name="Kloareg B."/>
            <person name="Kowalczyk N."/>
            <person name="Labadie K."/>
            <person name="Leblanc C."/>
            <person name="Lopez P.J."/>
            <person name="McLachlan D.H."/>
            <person name="Meslet-Cladiere L."/>
            <person name="Moustafa A."/>
            <person name="Nehr Z."/>
            <person name="Nyvall Collen P."/>
            <person name="Panaud O."/>
            <person name="Partensky F."/>
            <person name="Poulain J."/>
            <person name="Rensing S.A."/>
            <person name="Rousvoal S."/>
            <person name="Samson G."/>
            <person name="Symeonidi A."/>
            <person name="Weissenbach J."/>
            <person name="Zambounis A."/>
            <person name="Wincker P."/>
            <person name="Boyen C."/>
        </authorList>
    </citation>
    <scope>NUCLEOTIDE SEQUENCE [LARGE SCALE GENOMIC DNA]</scope>
    <source>
        <strain evidence="21">cv. Stackhouse</strain>
    </source>
</reference>
<dbReference type="CDD" id="cd00653">
    <property type="entry name" value="RNA_pol_B_RPB2"/>
    <property type="match status" value="1"/>
</dbReference>
<dbReference type="KEGG" id="ccp:CHC_T00008967001"/>
<comment type="catalytic activity">
    <reaction evidence="10 12">
        <text>RNA(n) + a ribonucleoside 5'-triphosphate = RNA(n+1) + diphosphate</text>
        <dbReference type="Rhea" id="RHEA:21248"/>
        <dbReference type="Rhea" id="RHEA-COMP:14527"/>
        <dbReference type="Rhea" id="RHEA-COMP:17342"/>
        <dbReference type="ChEBI" id="CHEBI:33019"/>
        <dbReference type="ChEBI" id="CHEBI:61557"/>
        <dbReference type="ChEBI" id="CHEBI:140395"/>
        <dbReference type="EC" id="2.7.7.6"/>
    </reaction>
</comment>
<dbReference type="GeneID" id="17326417"/>
<evidence type="ECO:0000256" key="3">
    <source>
        <dbReference type="ARBA" id="ARBA00022478"/>
    </source>
</evidence>
<dbReference type="AlphaFoldDB" id="R7QMZ9"/>
<evidence type="ECO:0000256" key="10">
    <source>
        <dbReference type="ARBA" id="ARBA00048552"/>
    </source>
</evidence>
<dbReference type="GO" id="GO:0000428">
    <property type="term" value="C:DNA-directed RNA polymerase complex"/>
    <property type="evidence" value="ECO:0007669"/>
    <property type="project" value="UniProtKB-KW"/>
</dbReference>
<feature type="domain" description="RNA polymerase Rpb2" evidence="14">
    <location>
        <begin position="1083"/>
        <end position="1167"/>
    </location>
</feature>
<keyword evidence="9" id="KW-0539">Nucleus</keyword>
<dbReference type="InterPro" id="IPR007644">
    <property type="entry name" value="RNA_pol_bsu_protrusion"/>
</dbReference>
<dbReference type="GO" id="GO:0005634">
    <property type="term" value="C:nucleus"/>
    <property type="evidence" value="ECO:0007669"/>
    <property type="project" value="UniProtKB-SubCell"/>
</dbReference>
<dbReference type="InterPro" id="IPR007646">
    <property type="entry name" value="RNA_pol_Rpb2_4"/>
</dbReference>
<dbReference type="EC" id="2.7.7.6" evidence="12"/>
<evidence type="ECO:0000259" key="17">
    <source>
        <dbReference type="Pfam" id="PF04565"/>
    </source>
</evidence>
<organism evidence="20 21">
    <name type="scientific">Chondrus crispus</name>
    <name type="common">Carrageen Irish moss</name>
    <name type="synonym">Polymorpha crispa</name>
    <dbReference type="NCBI Taxonomy" id="2769"/>
    <lineage>
        <taxon>Eukaryota</taxon>
        <taxon>Rhodophyta</taxon>
        <taxon>Florideophyceae</taxon>
        <taxon>Rhodymeniophycidae</taxon>
        <taxon>Gigartinales</taxon>
        <taxon>Gigartinaceae</taxon>
        <taxon>Chondrus</taxon>
    </lineage>
</organism>
<evidence type="ECO:0000256" key="4">
    <source>
        <dbReference type="ARBA" id="ARBA00022679"/>
    </source>
</evidence>
<evidence type="ECO:0000259" key="15">
    <source>
        <dbReference type="Pfam" id="PF04561"/>
    </source>
</evidence>
<dbReference type="Gene3D" id="3.90.1110.10">
    <property type="entry name" value="RNA polymerase Rpb2, domain 2"/>
    <property type="match status" value="1"/>
</dbReference>
<dbReference type="GO" id="GO:0003899">
    <property type="term" value="F:DNA-directed RNA polymerase activity"/>
    <property type="evidence" value="ECO:0007669"/>
    <property type="project" value="UniProtKB-EC"/>
</dbReference>
<dbReference type="InterPro" id="IPR037034">
    <property type="entry name" value="RNA_pol_Rpb2_2_sf"/>
</dbReference>
<dbReference type="InterPro" id="IPR007647">
    <property type="entry name" value="RNA_pol_Rpb2_5"/>
</dbReference>
<dbReference type="Gene3D" id="3.90.1100.10">
    <property type="match status" value="1"/>
</dbReference>
<dbReference type="InterPro" id="IPR007120">
    <property type="entry name" value="DNA-dir_RNAP_su2_dom"/>
</dbReference>
<keyword evidence="3 12" id="KW-0240">DNA-directed RNA polymerase</keyword>
<dbReference type="PROSITE" id="PS01166">
    <property type="entry name" value="RNA_POL_BETA"/>
    <property type="match status" value="1"/>
</dbReference>
<evidence type="ECO:0000256" key="11">
    <source>
        <dbReference type="RuleBase" id="RU000434"/>
    </source>
</evidence>
<keyword evidence="6" id="KW-0479">Metal-binding</keyword>
<dbReference type="FunFam" id="2.40.270.10:FF:000006">
    <property type="entry name" value="DNA-directed RNA polymerase subunit beta"/>
    <property type="match status" value="1"/>
</dbReference>